<dbReference type="PANTHER" id="PTHR11769:SF9">
    <property type="entry name" value="HYALURONIDASE"/>
    <property type="match status" value="1"/>
</dbReference>
<reference evidence="14" key="1">
    <citation type="submission" date="2025-08" db="UniProtKB">
        <authorList>
            <consortium name="Ensembl"/>
        </authorList>
    </citation>
    <scope>IDENTIFICATION</scope>
</reference>
<evidence type="ECO:0000256" key="5">
    <source>
        <dbReference type="ARBA" id="ARBA00022525"/>
    </source>
</evidence>
<dbReference type="GO" id="GO:0031410">
    <property type="term" value="C:cytoplasmic vesicle"/>
    <property type="evidence" value="ECO:0007669"/>
    <property type="project" value="TreeGrafter"/>
</dbReference>
<comment type="subcellular location">
    <subcellularLocation>
        <location evidence="2">Secreted</location>
    </subcellularLocation>
</comment>
<dbReference type="AlphaFoldDB" id="A0A8C1Z3M4"/>
<dbReference type="GO" id="GO:0030214">
    <property type="term" value="P:hyaluronan catabolic process"/>
    <property type="evidence" value="ECO:0007669"/>
    <property type="project" value="TreeGrafter"/>
</dbReference>
<feature type="transmembrane region" description="Helical" evidence="12">
    <location>
        <begin position="333"/>
        <end position="356"/>
    </location>
</feature>
<evidence type="ECO:0000256" key="8">
    <source>
        <dbReference type="PIRNR" id="PIRNR038193"/>
    </source>
</evidence>
<protein>
    <recommendedName>
        <fullName evidence="11">Hyaluronidase</fullName>
        <ecNumber evidence="11">3.2.1.35</ecNumber>
    </recommendedName>
</protein>
<evidence type="ECO:0000256" key="13">
    <source>
        <dbReference type="SAM" id="SignalP"/>
    </source>
</evidence>
<keyword evidence="12" id="KW-0812">Transmembrane</keyword>
<dbReference type="GO" id="GO:0005975">
    <property type="term" value="P:carbohydrate metabolic process"/>
    <property type="evidence" value="ECO:0007669"/>
    <property type="project" value="UniProtKB-UniRule"/>
</dbReference>
<evidence type="ECO:0000256" key="2">
    <source>
        <dbReference type="ARBA" id="ARBA00004613"/>
    </source>
</evidence>
<feature type="glycosylation site" description="N-linked (GlcNAc...) asparagine" evidence="9">
    <location>
        <position position="231"/>
    </location>
</feature>
<evidence type="ECO:0000313" key="15">
    <source>
        <dbReference type="Proteomes" id="UP000694700"/>
    </source>
</evidence>
<evidence type="ECO:0000256" key="10">
    <source>
        <dbReference type="PIRSR" id="PIRSR038193-3"/>
    </source>
</evidence>
<keyword evidence="7 11" id="KW-0326">Glycosidase</keyword>
<evidence type="ECO:0000256" key="9">
    <source>
        <dbReference type="PIRSR" id="PIRSR038193-2"/>
    </source>
</evidence>
<dbReference type="GO" id="GO:0004415">
    <property type="term" value="F:hyalurononglucosaminidase activity"/>
    <property type="evidence" value="ECO:0007669"/>
    <property type="project" value="UniProtKB-UniRule"/>
</dbReference>
<dbReference type="PIRSF" id="PIRSF038193">
    <property type="entry name" value="Hyaluronidase"/>
    <property type="match status" value="1"/>
</dbReference>
<evidence type="ECO:0000256" key="3">
    <source>
        <dbReference type="ARBA" id="ARBA00008871"/>
    </source>
</evidence>
<evidence type="ECO:0000313" key="14">
    <source>
        <dbReference type="Ensembl" id="ENSCCRP00015050820.1"/>
    </source>
</evidence>
<keyword evidence="12" id="KW-0472">Membrane</keyword>
<evidence type="ECO:0000256" key="6">
    <source>
        <dbReference type="ARBA" id="ARBA00023157"/>
    </source>
</evidence>
<dbReference type="Gene3D" id="3.20.20.70">
    <property type="entry name" value="Aldolase class I"/>
    <property type="match status" value="2"/>
</dbReference>
<evidence type="ECO:0000256" key="1">
    <source>
        <dbReference type="ARBA" id="ARBA00000251"/>
    </source>
</evidence>
<evidence type="ECO:0000256" key="11">
    <source>
        <dbReference type="RuleBase" id="RU610713"/>
    </source>
</evidence>
<keyword evidence="11" id="KW-0378">Hydrolase</keyword>
<comment type="catalytic activity">
    <reaction evidence="1 11">
        <text>Random hydrolysis of (1-&gt;4)-linkages between N-acetyl-beta-D-glucosamine and D-glucuronate residues in hyaluronate.</text>
        <dbReference type="EC" id="3.2.1.35"/>
    </reaction>
</comment>
<dbReference type="Ensembl" id="ENSCCRT00015052525.1">
    <property type="protein sequence ID" value="ENSCCRP00015050820.1"/>
    <property type="gene ID" value="ENSCCRG00015020971.1"/>
</dbReference>
<evidence type="ECO:0000256" key="4">
    <source>
        <dbReference type="ARBA" id="ARBA00011245"/>
    </source>
</evidence>
<dbReference type="GO" id="GO:0005576">
    <property type="term" value="C:extracellular region"/>
    <property type="evidence" value="ECO:0007669"/>
    <property type="project" value="UniProtKB-SubCell"/>
</dbReference>
<organism evidence="14 15">
    <name type="scientific">Cyprinus carpio</name>
    <name type="common">Common carp</name>
    <dbReference type="NCBI Taxonomy" id="7962"/>
    <lineage>
        <taxon>Eukaryota</taxon>
        <taxon>Metazoa</taxon>
        <taxon>Chordata</taxon>
        <taxon>Craniata</taxon>
        <taxon>Vertebrata</taxon>
        <taxon>Euteleostomi</taxon>
        <taxon>Actinopterygii</taxon>
        <taxon>Neopterygii</taxon>
        <taxon>Teleostei</taxon>
        <taxon>Ostariophysi</taxon>
        <taxon>Cypriniformes</taxon>
        <taxon>Cyprinidae</taxon>
        <taxon>Cyprininae</taxon>
        <taxon>Cyprinus</taxon>
    </lineage>
</organism>
<keyword evidence="13" id="KW-0732">Signal</keyword>
<keyword evidence="12" id="KW-1133">Transmembrane helix</keyword>
<proteinExistence type="inferred from homology"/>
<evidence type="ECO:0000256" key="12">
    <source>
        <dbReference type="SAM" id="Phobius"/>
    </source>
</evidence>
<dbReference type="EC" id="3.2.1.35" evidence="11"/>
<dbReference type="InterPro" id="IPR017853">
    <property type="entry name" value="GH"/>
</dbReference>
<dbReference type="SUPFAM" id="SSF51445">
    <property type="entry name" value="(Trans)glycosidases"/>
    <property type="match status" value="1"/>
</dbReference>
<dbReference type="PANTHER" id="PTHR11769">
    <property type="entry name" value="HYALURONIDASE"/>
    <property type="match status" value="1"/>
</dbReference>
<accession>A0A8C1Z3M4</accession>
<sequence>MALIGFLARMPLLPSVWNAPTESCCFQFKVDLELSVFDIVANRNETLSGPNVTIFYHSHLLGYYPYYTSSGIPISGGLPQNKSLSKHLSKAWCHRLGKLATTEGSQLGLKGYLPEQIQRAYKETAFWLIWPALYPSIYLDYELKSSANTVKCVHYRVKEAMQIASFARNDYTLPVFVYSRPFYAYTFVVPSESDLVHTIGESAALGAAGVVLNCLTVKKYTDGPLGPYVINVTSAAKLCSKALCKKNGKCVRKSLDSGTYLHLNPCFFNIRLNPSIRGPRFHVSGHLNNPDILDMKHKFTCQCYQGWMGIYCEMPQITDPVPSHPRDSVLGELLLLLSLHFPCLSVIMFLGLCLIIKRLIL</sequence>
<feature type="disulfide bond" evidence="10">
    <location>
        <begin position="303"/>
        <end position="312"/>
    </location>
</feature>
<name>A0A8C1Z3M4_CYPCA</name>
<evidence type="ECO:0000256" key="7">
    <source>
        <dbReference type="ARBA" id="ARBA00023295"/>
    </source>
</evidence>
<feature type="signal peptide" evidence="13">
    <location>
        <begin position="1"/>
        <end position="18"/>
    </location>
</feature>
<feature type="chain" id="PRO_5033997695" description="Hyaluronidase" evidence="13">
    <location>
        <begin position="19"/>
        <end position="361"/>
    </location>
</feature>
<comment type="subunit">
    <text evidence="4">Monomer.</text>
</comment>
<keyword evidence="5" id="KW-0964">Secreted</keyword>
<dbReference type="InterPro" id="IPR013785">
    <property type="entry name" value="Aldolase_TIM"/>
</dbReference>
<comment type="similarity">
    <text evidence="3 8 11">Belongs to the glycosyl hydrolase 56 family.</text>
</comment>
<dbReference type="InterPro" id="IPR018155">
    <property type="entry name" value="Hyaluronidase"/>
</dbReference>
<dbReference type="Pfam" id="PF01630">
    <property type="entry name" value="Glyco_hydro_56"/>
    <property type="match status" value="2"/>
</dbReference>
<dbReference type="Proteomes" id="UP000694700">
    <property type="component" value="Unplaced"/>
</dbReference>
<feature type="disulfide bond" evidence="10">
    <location>
        <begin position="239"/>
        <end position="250"/>
    </location>
</feature>
<keyword evidence="6 10" id="KW-1015">Disulfide bond</keyword>
<feature type="disulfide bond" evidence="10">
    <location>
        <begin position="244"/>
        <end position="301"/>
    </location>
</feature>